<sequence length="189" mass="21540">MAEQTTPIQDPSVLKAVTHPLRMRLYGLLNTFGPSTASTLAERVDLAVAKVSYHLHQLARFGFVTEAPELARDGRERWWRAVPGGISWNEGDFPAGSEGRAISEAVTADTIRRRFQLLDDYLKSQDAWSEEWRDAAWSTNGRIRVDRAELAEFTAELAELFRRWGARPVDETDDRQFVYLFAHAFPYVP</sequence>
<dbReference type="Pfam" id="PF12840">
    <property type="entry name" value="HTH_20"/>
    <property type="match status" value="1"/>
</dbReference>
<dbReference type="GO" id="GO:0003677">
    <property type="term" value="F:DNA binding"/>
    <property type="evidence" value="ECO:0007669"/>
    <property type="project" value="UniProtKB-KW"/>
</dbReference>
<name>A0A8J7GMU6_9ACTN</name>
<dbReference type="AlphaFoldDB" id="A0A8J7GMU6"/>
<gene>
    <name evidence="4" type="ORF">IW245_007460</name>
</gene>
<dbReference type="InterPro" id="IPR051081">
    <property type="entry name" value="HTH_MetalResp_TranReg"/>
</dbReference>
<dbReference type="GO" id="GO:0006355">
    <property type="term" value="P:regulation of DNA-templated transcription"/>
    <property type="evidence" value="ECO:0007669"/>
    <property type="project" value="TreeGrafter"/>
</dbReference>
<evidence type="ECO:0000313" key="5">
    <source>
        <dbReference type="Proteomes" id="UP000622552"/>
    </source>
</evidence>
<dbReference type="InterPro" id="IPR036390">
    <property type="entry name" value="WH_DNA-bd_sf"/>
</dbReference>
<evidence type="ECO:0000313" key="4">
    <source>
        <dbReference type="EMBL" id="MBG6141266.1"/>
    </source>
</evidence>
<dbReference type="Gene3D" id="1.10.10.10">
    <property type="entry name" value="Winged helix-like DNA-binding domain superfamily/Winged helix DNA-binding domain"/>
    <property type="match status" value="1"/>
</dbReference>
<keyword evidence="3" id="KW-0804">Transcription</keyword>
<proteinExistence type="predicted"/>
<dbReference type="PANTHER" id="PTHR33154:SF15">
    <property type="entry name" value="REGULATORY PROTEIN ARSR"/>
    <property type="match status" value="1"/>
</dbReference>
<organism evidence="4 5">
    <name type="scientific">Longispora fulva</name>
    <dbReference type="NCBI Taxonomy" id="619741"/>
    <lineage>
        <taxon>Bacteria</taxon>
        <taxon>Bacillati</taxon>
        <taxon>Actinomycetota</taxon>
        <taxon>Actinomycetes</taxon>
        <taxon>Micromonosporales</taxon>
        <taxon>Micromonosporaceae</taxon>
        <taxon>Longispora</taxon>
    </lineage>
</organism>
<evidence type="ECO:0000256" key="1">
    <source>
        <dbReference type="ARBA" id="ARBA00023015"/>
    </source>
</evidence>
<reference evidence="4" key="1">
    <citation type="submission" date="2020-11" db="EMBL/GenBank/DDBJ databases">
        <title>Sequencing the genomes of 1000 actinobacteria strains.</title>
        <authorList>
            <person name="Klenk H.-P."/>
        </authorList>
    </citation>
    <scope>NUCLEOTIDE SEQUENCE</scope>
    <source>
        <strain evidence="4">DSM 45356</strain>
    </source>
</reference>
<dbReference type="InterPro" id="IPR036388">
    <property type="entry name" value="WH-like_DNA-bd_sf"/>
</dbReference>
<comment type="caution">
    <text evidence="4">The sequence shown here is derived from an EMBL/GenBank/DDBJ whole genome shotgun (WGS) entry which is preliminary data.</text>
</comment>
<dbReference type="InterPro" id="IPR011991">
    <property type="entry name" value="ArsR-like_HTH"/>
</dbReference>
<dbReference type="PANTHER" id="PTHR33154">
    <property type="entry name" value="TRANSCRIPTIONAL REGULATOR, ARSR FAMILY"/>
    <property type="match status" value="1"/>
</dbReference>
<keyword evidence="1" id="KW-0805">Transcription regulation</keyword>
<accession>A0A8J7GMU6</accession>
<protein>
    <submittedName>
        <fullName evidence="4">Putative ArsR family transcriptional regulator</fullName>
    </submittedName>
</protein>
<dbReference type="SUPFAM" id="SSF46785">
    <property type="entry name" value="Winged helix' DNA-binding domain"/>
    <property type="match status" value="1"/>
</dbReference>
<evidence type="ECO:0000256" key="2">
    <source>
        <dbReference type="ARBA" id="ARBA00023125"/>
    </source>
</evidence>
<keyword evidence="5" id="KW-1185">Reference proteome</keyword>
<dbReference type="EMBL" id="JADOUF010000001">
    <property type="protein sequence ID" value="MBG6141266.1"/>
    <property type="molecule type" value="Genomic_DNA"/>
</dbReference>
<dbReference type="CDD" id="cd00090">
    <property type="entry name" value="HTH_ARSR"/>
    <property type="match status" value="1"/>
</dbReference>
<dbReference type="Proteomes" id="UP000622552">
    <property type="component" value="Unassembled WGS sequence"/>
</dbReference>
<dbReference type="RefSeq" id="WP_197007706.1">
    <property type="nucleotide sequence ID" value="NZ_BONS01000029.1"/>
</dbReference>
<evidence type="ECO:0000256" key="3">
    <source>
        <dbReference type="ARBA" id="ARBA00023163"/>
    </source>
</evidence>
<keyword evidence="2" id="KW-0238">DNA-binding</keyword>